<feature type="active site" description="Charge relay system" evidence="5">
    <location>
        <position position="218"/>
    </location>
</feature>
<evidence type="ECO:0000256" key="6">
    <source>
        <dbReference type="SAM" id="SignalP"/>
    </source>
</evidence>
<evidence type="ECO:0000259" key="8">
    <source>
        <dbReference type="Pfam" id="PF18962"/>
    </source>
</evidence>
<organism evidence="9 10">
    <name type="scientific">Shiella aurantiaca</name>
    <dbReference type="NCBI Taxonomy" id="3058365"/>
    <lineage>
        <taxon>Bacteria</taxon>
        <taxon>Pseudomonadati</taxon>
        <taxon>Bacteroidota</taxon>
        <taxon>Cytophagia</taxon>
        <taxon>Cytophagales</taxon>
        <taxon>Shiellaceae</taxon>
        <taxon>Shiella</taxon>
    </lineage>
</organism>
<dbReference type="NCBIfam" id="TIGR04183">
    <property type="entry name" value="Por_Secre_tail"/>
    <property type="match status" value="1"/>
</dbReference>
<dbReference type="RefSeq" id="WP_320002575.1">
    <property type="nucleotide sequence ID" value="NZ_JAUHJS010000001.1"/>
</dbReference>
<dbReference type="InterPro" id="IPR017317">
    <property type="entry name" value="Pept_S8_subtilisin_bacteroid-2"/>
</dbReference>
<dbReference type="Pfam" id="PF18962">
    <property type="entry name" value="Por_Secre_tail"/>
    <property type="match status" value="1"/>
</dbReference>
<dbReference type="InterPro" id="IPR015500">
    <property type="entry name" value="Peptidase_S8_subtilisin-rel"/>
</dbReference>
<dbReference type="InterPro" id="IPR000209">
    <property type="entry name" value="Peptidase_S8/S53_dom"/>
</dbReference>
<dbReference type="PROSITE" id="PS00138">
    <property type="entry name" value="SUBTILASE_SER"/>
    <property type="match status" value="1"/>
</dbReference>
<dbReference type="Gene3D" id="3.40.50.200">
    <property type="entry name" value="Peptidase S8/S53 domain"/>
    <property type="match status" value="1"/>
</dbReference>
<accession>A0ABT8F0X1</accession>
<evidence type="ECO:0000256" key="3">
    <source>
        <dbReference type="ARBA" id="ARBA00022801"/>
    </source>
</evidence>
<comment type="caution">
    <text evidence="9">The sequence shown here is derived from an EMBL/GenBank/DDBJ whole genome shotgun (WGS) entry which is preliminary data.</text>
</comment>
<feature type="chain" id="PRO_5046902938" evidence="6">
    <location>
        <begin position="24"/>
        <end position="543"/>
    </location>
</feature>
<gene>
    <name evidence="9" type="ORF">QWY31_00975</name>
</gene>
<evidence type="ECO:0000313" key="10">
    <source>
        <dbReference type="Proteomes" id="UP001168552"/>
    </source>
</evidence>
<dbReference type="InterPro" id="IPR036852">
    <property type="entry name" value="Peptidase_S8/S53_dom_sf"/>
</dbReference>
<evidence type="ECO:0000313" key="9">
    <source>
        <dbReference type="EMBL" id="MDN4164048.1"/>
    </source>
</evidence>
<dbReference type="InterPro" id="IPR050131">
    <property type="entry name" value="Peptidase_S8_subtilisin-like"/>
</dbReference>
<dbReference type="PROSITE" id="PS51892">
    <property type="entry name" value="SUBTILASE"/>
    <property type="match status" value="1"/>
</dbReference>
<name>A0ABT8F0X1_9BACT</name>
<keyword evidence="6" id="KW-0732">Signal</keyword>
<dbReference type="Proteomes" id="UP001168552">
    <property type="component" value="Unassembled WGS sequence"/>
</dbReference>
<feature type="active site" description="Charge relay system" evidence="5">
    <location>
        <position position="178"/>
    </location>
</feature>
<dbReference type="PANTHER" id="PTHR43806:SF67">
    <property type="entry name" value="EGF-LIKE DOMAIN-CONTAINING PROTEIN"/>
    <property type="match status" value="1"/>
</dbReference>
<feature type="active site" description="Charge relay system" evidence="5">
    <location>
        <position position="396"/>
    </location>
</feature>
<keyword evidence="2 5" id="KW-0645">Protease</keyword>
<dbReference type="PRINTS" id="PR00723">
    <property type="entry name" value="SUBTILISIN"/>
</dbReference>
<dbReference type="InterPro" id="IPR026444">
    <property type="entry name" value="Secre_tail"/>
</dbReference>
<keyword evidence="4 5" id="KW-0720">Serine protease</keyword>
<dbReference type="SUPFAM" id="SSF52743">
    <property type="entry name" value="Subtilisin-like"/>
    <property type="match status" value="1"/>
</dbReference>
<dbReference type="PANTHER" id="PTHR43806">
    <property type="entry name" value="PEPTIDASE S8"/>
    <property type="match status" value="1"/>
</dbReference>
<feature type="domain" description="Secretion system C-terminal sorting" evidence="8">
    <location>
        <begin position="467"/>
        <end position="541"/>
    </location>
</feature>
<sequence>MAKKNKGIGILFMLFFSSSLALAQEENLYAVFFTDKENSTYSVNAPEAFLSEKAIARRAKQEIEVVAEDLPVNETYLQAVSEAGGRVLFPLKWNNACVVSCTDAVLQGISQLDVVSETRYLGPLDSQNSMAAYGGTKSYRYGVAANSLKNENQLNLLGIPRMHEQAFKGEGMIVAVFDGGFSGVDQIEPFSHLFTENLLVAARNFTAPSQSIYQYSDHGTRVLSTLTAQIRDEYQGIVPEAQIVLCVTEVVRSEYRVEEYYWQRAAEFSDSLGVDVINSSLGYNLFDDDQMNYTYEQMNGTTSVIAQAADWAFSKGMMVVVSAGNEGANSWKYITTPADAINVLAVGSLNPDQSISSFSSWGPSADNRVKPDVTCIGGSTQLVNSSGSITSGNGTSFASPQIAGLVTGLWQALPTLTAAELLQKVRETATASNDPNDRIGYGIPTFSRVFGDLINGLPEEVFQGLVIYPNPLNQDNLFLKIAPIQVPEAEVMVVNQEGKVLIQQPLSFENGESELALPELGQGVYLIRVQAGAQQWVQRLIKQ</sequence>
<dbReference type="EC" id="3.4.-.-" evidence="9"/>
<proteinExistence type="inferred from homology"/>
<comment type="similarity">
    <text evidence="1 5">Belongs to the peptidase S8 family.</text>
</comment>
<dbReference type="Pfam" id="PF00082">
    <property type="entry name" value="Peptidase_S8"/>
    <property type="match status" value="1"/>
</dbReference>
<evidence type="ECO:0000256" key="4">
    <source>
        <dbReference type="ARBA" id="ARBA00022825"/>
    </source>
</evidence>
<evidence type="ECO:0000259" key="7">
    <source>
        <dbReference type="Pfam" id="PF00082"/>
    </source>
</evidence>
<dbReference type="EMBL" id="JAUHJS010000001">
    <property type="protein sequence ID" value="MDN4164048.1"/>
    <property type="molecule type" value="Genomic_DNA"/>
</dbReference>
<keyword evidence="10" id="KW-1185">Reference proteome</keyword>
<dbReference type="GO" id="GO:0016787">
    <property type="term" value="F:hydrolase activity"/>
    <property type="evidence" value="ECO:0007669"/>
    <property type="project" value="UniProtKB-KW"/>
</dbReference>
<reference evidence="9" key="1">
    <citation type="submission" date="2023-06" db="EMBL/GenBank/DDBJ databases">
        <title>Cytophagales bacterium Strain LB-30, isolated from soil.</title>
        <authorList>
            <person name="Liu B."/>
        </authorList>
    </citation>
    <scope>NUCLEOTIDE SEQUENCE</scope>
    <source>
        <strain evidence="9">LB-30</strain>
    </source>
</reference>
<feature type="domain" description="Peptidase S8/S53" evidence="7">
    <location>
        <begin position="169"/>
        <end position="442"/>
    </location>
</feature>
<evidence type="ECO:0000256" key="1">
    <source>
        <dbReference type="ARBA" id="ARBA00011073"/>
    </source>
</evidence>
<dbReference type="InterPro" id="IPR023828">
    <property type="entry name" value="Peptidase_S8_Ser-AS"/>
</dbReference>
<evidence type="ECO:0000256" key="2">
    <source>
        <dbReference type="ARBA" id="ARBA00022670"/>
    </source>
</evidence>
<dbReference type="PIRSF" id="PIRSF037903">
    <property type="entry name" value="Subtilisin_rel_GFO_2223"/>
    <property type="match status" value="1"/>
</dbReference>
<keyword evidence="3 5" id="KW-0378">Hydrolase</keyword>
<protein>
    <submittedName>
        <fullName evidence="9">S8 family peptidase</fullName>
        <ecNumber evidence="9">3.4.-.-</ecNumber>
    </submittedName>
</protein>
<feature type="signal peptide" evidence="6">
    <location>
        <begin position="1"/>
        <end position="23"/>
    </location>
</feature>
<evidence type="ECO:0000256" key="5">
    <source>
        <dbReference type="PROSITE-ProRule" id="PRU01240"/>
    </source>
</evidence>